<reference evidence="1" key="1">
    <citation type="submission" date="2019-08" db="EMBL/GenBank/DDBJ databases">
        <title>The genome of the North American firefly Photinus pyralis.</title>
        <authorList>
            <consortium name="Photinus pyralis genome working group"/>
            <person name="Fallon T.R."/>
            <person name="Sander Lower S.E."/>
            <person name="Weng J.-K."/>
        </authorList>
    </citation>
    <scope>NUCLEOTIDE SEQUENCE</scope>
    <source>
        <strain evidence="1">TRF0915ILg1</strain>
        <tissue evidence="1">Whole body</tissue>
    </source>
</reference>
<comment type="caution">
    <text evidence="1">The sequence shown here is derived from an EMBL/GenBank/DDBJ whole genome shotgun (WGS) entry which is preliminary data.</text>
</comment>
<protein>
    <submittedName>
        <fullName evidence="1">Uncharacterized protein</fullName>
    </submittedName>
</protein>
<proteinExistence type="predicted"/>
<dbReference type="EMBL" id="VTPC01000020">
    <property type="protein sequence ID" value="KAF2906103.1"/>
    <property type="molecule type" value="Genomic_DNA"/>
</dbReference>
<dbReference type="AlphaFoldDB" id="A0A8K0GQL5"/>
<dbReference type="Proteomes" id="UP000801492">
    <property type="component" value="Unassembled WGS sequence"/>
</dbReference>
<organism evidence="1 2">
    <name type="scientific">Ignelater luminosus</name>
    <name type="common">Cucubano</name>
    <name type="synonym">Pyrophorus luminosus</name>
    <dbReference type="NCBI Taxonomy" id="2038154"/>
    <lineage>
        <taxon>Eukaryota</taxon>
        <taxon>Metazoa</taxon>
        <taxon>Ecdysozoa</taxon>
        <taxon>Arthropoda</taxon>
        <taxon>Hexapoda</taxon>
        <taxon>Insecta</taxon>
        <taxon>Pterygota</taxon>
        <taxon>Neoptera</taxon>
        <taxon>Endopterygota</taxon>
        <taxon>Coleoptera</taxon>
        <taxon>Polyphaga</taxon>
        <taxon>Elateriformia</taxon>
        <taxon>Elateroidea</taxon>
        <taxon>Elateridae</taxon>
        <taxon>Agrypninae</taxon>
        <taxon>Pyrophorini</taxon>
        <taxon>Ignelater</taxon>
    </lineage>
</organism>
<evidence type="ECO:0000313" key="2">
    <source>
        <dbReference type="Proteomes" id="UP000801492"/>
    </source>
</evidence>
<accession>A0A8K0GQL5</accession>
<evidence type="ECO:0000313" key="1">
    <source>
        <dbReference type="EMBL" id="KAF2906103.1"/>
    </source>
</evidence>
<name>A0A8K0GQL5_IGNLU</name>
<gene>
    <name evidence="1" type="ORF">ILUMI_00074</name>
</gene>
<keyword evidence="2" id="KW-1185">Reference proteome</keyword>
<sequence length="219" mass="24673">MTEISILAVLRYPLKATSMYCSQLSDEENVDHDIGLNQTVHIDDVVKTLEVHTVLPVSELQSTTSAPAVTKSGAKKRKLCENQSNWRKQEPIYTKFENTPSSTSTVSVNDEGKLDDFKNHSPTKLFEEFLDDEVCSLVVTETVRQMHGPNSLSLLECRRFVATTFLKRTSGVNRPSAATFSGNSVPDLRFDKIEHFIGKKEKQRRCRSKDCKVLHVPTV</sequence>